<dbReference type="AlphaFoldDB" id="A0A024WH15"/>
<name>A0A024WH15_PLAFA</name>
<evidence type="ECO:0000256" key="1">
    <source>
        <dbReference type="SAM" id="Phobius"/>
    </source>
</evidence>
<protein>
    <submittedName>
        <fullName evidence="2">Uncharacterized protein</fullName>
    </submittedName>
</protein>
<keyword evidence="1" id="KW-0812">Transmembrane</keyword>
<gene>
    <name evidence="2" type="ORF">PFMALIP_05538</name>
</gene>
<reference evidence="2 3" key="2">
    <citation type="submission" date="2013-02" db="EMBL/GenBank/DDBJ databases">
        <title>The Genome Sequence of Plasmodium falciparum MaliPS096_E11.</title>
        <authorList>
            <consortium name="The Broad Institute Genome Sequencing Platform"/>
            <consortium name="The Broad Institute Genome Sequencing Center for Infectious Disease"/>
            <person name="Neafsey D."/>
            <person name="Cheeseman I."/>
            <person name="Volkman S."/>
            <person name="Adams J."/>
            <person name="Walker B."/>
            <person name="Young S.K."/>
            <person name="Zeng Q."/>
            <person name="Gargeya S."/>
            <person name="Fitzgerald M."/>
            <person name="Haas B."/>
            <person name="Abouelleil A."/>
            <person name="Alvarado L."/>
            <person name="Arachchi H.M."/>
            <person name="Berlin A.M."/>
            <person name="Chapman S.B."/>
            <person name="Dewar J."/>
            <person name="Goldberg J."/>
            <person name="Griggs A."/>
            <person name="Gujja S."/>
            <person name="Hansen M."/>
            <person name="Howarth C."/>
            <person name="Imamovic A."/>
            <person name="Larimer J."/>
            <person name="McCowan C."/>
            <person name="Murphy C."/>
            <person name="Neiman D."/>
            <person name="Pearson M."/>
            <person name="Priest M."/>
            <person name="Roberts A."/>
            <person name="Saif S."/>
            <person name="Shea T."/>
            <person name="Sisk P."/>
            <person name="Sykes S."/>
            <person name="Wortman J."/>
            <person name="Nusbaum C."/>
            <person name="Birren B."/>
        </authorList>
    </citation>
    <scope>NUCLEOTIDE SEQUENCE [LARGE SCALE GENOMIC DNA]</scope>
    <source>
        <strain evidence="2 3">MaliPS096_E11</strain>
    </source>
</reference>
<evidence type="ECO:0000313" key="2">
    <source>
        <dbReference type="EMBL" id="ETW46293.1"/>
    </source>
</evidence>
<sequence length="118" mass="14557">MDPHNPQSDKIEIKEPMNTHIVPHYLIYYTINGISKDKNFKIQIITLILQKKKKKKKKKKNFFFFFFLLYNSLTIFGSFHFLKQDTKKKRKENYIIYIIYIYNILLKYEIYTYKQNKT</sequence>
<evidence type="ECO:0000313" key="3">
    <source>
        <dbReference type="Proteomes" id="UP000030699"/>
    </source>
</evidence>
<feature type="transmembrane region" description="Helical" evidence="1">
    <location>
        <begin position="94"/>
        <end position="111"/>
    </location>
</feature>
<keyword evidence="1" id="KW-0472">Membrane</keyword>
<keyword evidence="1" id="KW-1133">Transmembrane helix</keyword>
<accession>A0A024WH15</accession>
<organism evidence="2 3">
    <name type="scientific">Plasmodium falciparum MaliPS096_E11</name>
    <dbReference type="NCBI Taxonomy" id="1036727"/>
    <lineage>
        <taxon>Eukaryota</taxon>
        <taxon>Sar</taxon>
        <taxon>Alveolata</taxon>
        <taxon>Apicomplexa</taxon>
        <taxon>Aconoidasida</taxon>
        <taxon>Haemosporida</taxon>
        <taxon>Plasmodiidae</taxon>
        <taxon>Plasmodium</taxon>
        <taxon>Plasmodium (Laverania)</taxon>
    </lineage>
</organism>
<proteinExistence type="predicted"/>
<feature type="transmembrane region" description="Helical" evidence="1">
    <location>
        <begin position="62"/>
        <end position="82"/>
    </location>
</feature>
<dbReference type="Proteomes" id="UP000030699">
    <property type="component" value="Unassembled WGS sequence"/>
</dbReference>
<dbReference type="EMBL" id="KI925626">
    <property type="protein sequence ID" value="ETW46293.1"/>
    <property type="molecule type" value="Genomic_DNA"/>
</dbReference>
<reference evidence="2 3" key="1">
    <citation type="submission" date="2013-02" db="EMBL/GenBank/DDBJ databases">
        <title>The Genome Annotation of Plasmodium falciparum MaliPS096_E11.</title>
        <authorList>
            <consortium name="The Broad Institute Genome Sequencing Platform"/>
            <consortium name="The Broad Institute Genome Sequencing Center for Infectious Disease"/>
            <person name="Neafsey D."/>
            <person name="Hoffman S."/>
            <person name="Volkman S."/>
            <person name="Rosenthal P."/>
            <person name="Walker B."/>
            <person name="Young S.K."/>
            <person name="Zeng Q."/>
            <person name="Gargeya S."/>
            <person name="Fitzgerald M."/>
            <person name="Haas B."/>
            <person name="Abouelleil A."/>
            <person name="Allen A.W."/>
            <person name="Alvarado L."/>
            <person name="Arachchi H.M."/>
            <person name="Berlin A.M."/>
            <person name="Chapman S.B."/>
            <person name="Gainer-Dewar J."/>
            <person name="Goldberg J."/>
            <person name="Griggs A."/>
            <person name="Gujja S."/>
            <person name="Hansen M."/>
            <person name="Howarth C."/>
            <person name="Imamovic A."/>
            <person name="Ireland A."/>
            <person name="Larimer J."/>
            <person name="McCowan C."/>
            <person name="Murphy C."/>
            <person name="Pearson M."/>
            <person name="Poon T.W."/>
            <person name="Priest M."/>
            <person name="Roberts A."/>
            <person name="Saif S."/>
            <person name="Shea T."/>
            <person name="Sisk P."/>
            <person name="Sykes S."/>
            <person name="Wortman J."/>
            <person name="Nusbaum C."/>
            <person name="Birren B."/>
        </authorList>
    </citation>
    <scope>NUCLEOTIDE SEQUENCE [LARGE SCALE GENOMIC DNA]</scope>
    <source>
        <strain evidence="2 3">MaliPS096_E11</strain>
    </source>
</reference>